<dbReference type="Pfam" id="PF22994">
    <property type="entry name" value="RSC4_Ig_like"/>
    <property type="match status" value="1"/>
</dbReference>
<keyword evidence="12" id="KW-1185">Reference proteome</keyword>
<evidence type="ECO:0000256" key="5">
    <source>
        <dbReference type="ARBA" id="ARBA00023117"/>
    </source>
</evidence>
<proteinExistence type="predicted"/>
<keyword evidence="2" id="KW-0677">Repeat</keyword>
<feature type="domain" description="Bromo" evidence="10">
    <location>
        <begin position="57"/>
        <end position="127"/>
    </location>
</feature>
<evidence type="ECO:0000256" key="6">
    <source>
        <dbReference type="ARBA" id="ARBA00023163"/>
    </source>
</evidence>
<organism evidence="11 12">
    <name type="scientific">Stereocaulon virgatum</name>
    <dbReference type="NCBI Taxonomy" id="373712"/>
    <lineage>
        <taxon>Eukaryota</taxon>
        <taxon>Fungi</taxon>
        <taxon>Dikarya</taxon>
        <taxon>Ascomycota</taxon>
        <taxon>Pezizomycotina</taxon>
        <taxon>Lecanoromycetes</taxon>
        <taxon>OSLEUM clade</taxon>
        <taxon>Lecanoromycetidae</taxon>
        <taxon>Lecanorales</taxon>
        <taxon>Lecanorineae</taxon>
        <taxon>Stereocaulaceae</taxon>
        <taxon>Stereocaulon</taxon>
    </lineage>
</organism>
<dbReference type="SUPFAM" id="SSF47370">
    <property type="entry name" value="Bromodomain"/>
    <property type="match status" value="2"/>
</dbReference>
<keyword evidence="7" id="KW-0539">Nucleus</keyword>
<accession>A0ABR4A7Z0</accession>
<dbReference type="EMBL" id="JBEFKJ010000017">
    <property type="protein sequence ID" value="KAL2041516.1"/>
    <property type="molecule type" value="Genomic_DNA"/>
</dbReference>
<evidence type="ECO:0000313" key="11">
    <source>
        <dbReference type="EMBL" id="KAL2041516.1"/>
    </source>
</evidence>
<feature type="domain" description="Bromo" evidence="10">
    <location>
        <begin position="249"/>
        <end position="331"/>
    </location>
</feature>
<gene>
    <name evidence="11" type="ORF">N7G274_005898</name>
</gene>
<keyword evidence="6" id="KW-0804">Transcription</keyword>
<dbReference type="InterPro" id="IPR018359">
    <property type="entry name" value="Bromodomain_CS"/>
</dbReference>
<feature type="region of interest" description="Disordered" evidence="9">
    <location>
        <begin position="349"/>
        <end position="387"/>
    </location>
</feature>
<name>A0ABR4A7Z0_9LECA</name>
<dbReference type="InterPro" id="IPR036427">
    <property type="entry name" value="Bromodomain-like_sf"/>
</dbReference>
<feature type="compositionally biased region" description="Low complexity" evidence="9">
    <location>
        <begin position="421"/>
        <end position="431"/>
    </location>
</feature>
<feature type="region of interest" description="Disordered" evidence="9">
    <location>
        <begin position="406"/>
        <end position="443"/>
    </location>
</feature>
<dbReference type="PROSITE" id="PS00633">
    <property type="entry name" value="BROMODOMAIN_1"/>
    <property type="match status" value="1"/>
</dbReference>
<dbReference type="Gene3D" id="1.20.920.10">
    <property type="entry name" value="Bromodomain-like"/>
    <property type="match status" value="2"/>
</dbReference>
<evidence type="ECO:0000256" key="4">
    <source>
        <dbReference type="ARBA" id="ARBA00023015"/>
    </source>
</evidence>
<dbReference type="Proteomes" id="UP001590950">
    <property type="component" value="Unassembled WGS sequence"/>
</dbReference>
<evidence type="ECO:0000256" key="3">
    <source>
        <dbReference type="ARBA" id="ARBA00022853"/>
    </source>
</evidence>
<comment type="caution">
    <text evidence="11">The sequence shown here is derived from an EMBL/GenBank/DDBJ whole genome shotgun (WGS) entry which is preliminary data.</text>
</comment>
<dbReference type="PRINTS" id="PR00503">
    <property type="entry name" value="BROMODOMAIN"/>
</dbReference>
<protein>
    <recommendedName>
        <fullName evidence="10">Bromo domain-containing protein</fullName>
    </recommendedName>
</protein>
<dbReference type="PANTHER" id="PTHR16062">
    <property type="entry name" value="SWI/SNF-RELATED"/>
    <property type="match status" value="1"/>
</dbReference>
<comment type="subcellular location">
    <subcellularLocation>
        <location evidence="1">Nucleus</location>
    </subcellularLocation>
</comment>
<evidence type="ECO:0000256" key="7">
    <source>
        <dbReference type="ARBA" id="ARBA00023242"/>
    </source>
</evidence>
<evidence type="ECO:0000313" key="12">
    <source>
        <dbReference type="Proteomes" id="UP001590950"/>
    </source>
</evidence>
<dbReference type="InterPro" id="IPR001487">
    <property type="entry name" value="Bromodomain"/>
</dbReference>
<feature type="compositionally biased region" description="Polar residues" evidence="9">
    <location>
        <begin position="488"/>
        <end position="522"/>
    </location>
</feature>
<dbReference type="SMART" id="SM00297">
    <property type="entry name" value="BROMO"/>
    <property type="match status" value="2"/>
</dbReference>
<dbReference type="CDD" id="cd04369">
    <property type="entry name" value="Bromodomain"/>
    <property type="match status" value="2"/>
</dbReference>
<dbReference type="InterPro" id="IPR054551">
    <property type="entry name" value="RSC4_Ig-like"/>
</dbReference>
<keyword evidence="5 8" id="KW-0103">Bromodomain</keyword>
<keyword evidence="4" id="KW-0805">Transcription regulation</keyword>
<dbReference type="InterPro" id="IPR037382">
    <property type="entry name" value="Rsc/polybromo"/>
</dbReference>
<evidence type="ECO:0000256" key="1">
    <source>
        <dbReference type="ARBA" id="ARBA00004123"/>
    </source>
</evidence>
<evidence type="ECO:0000256" key="8">
    <source>
        <dbReference type="PROSITE-ProRule" id="PRU00035"/>
    </source>
</evidence>
<evidence type="ECO:0000259" key="10">
    <source>
        <dbReference type="PROSITE" id="PS50014"/>
    </source>
</evidence>
<keyword evidence="3" id="KW-0156">Chromatin regulator</keyword>
<sequence length="665" mass="73674">MSSKRKAAPVPAMALADGESPIPKRRKYADAVEETPEGTTKTGLAFLEQLKNTRDKADWPIATHFLTLPDRKKIPEYYERIGLPMALDVIEAKLNAHEYPSMTFLEGDLRRMISNAKSYNEKRSQVFSDSEKIRKILSKFMEEHNPAYRSSNYTAYTTPVSASWQERMQEQEAAQIQKARIKDDPEEEEKPTGRRTRLVTHVGSSSAATNRRASSTPAVQDAEGAYESFEGNTFQQAQEKIIAEMINYKDDFDQLIFTPFIHLPSRTLVDYYKIIRHPVSLKSAQKLVRGIKGRDPPTGTTFMKSWQAFEEEVGYIWQNARTYNEDGSEISDLAAELEEYFRTRLAEAKRAVQEPPQPRVKLRMPVKSPEPSKITLKFGGQKSSGPVAMSVDNEALKRQQDLVRAGANGYTGNKPSRSRHPSLSSHSSSGPARPPQEGVASTEHEINGLKAEATRGQSPALNAIQMNGASEAHRSPSAANVHMPPPMNLSSRLPSGSPHPQSLANGSGPTSHAVTTPFNSRFRQPGKDASDALINNLNIATHHGLNVTDHFSLDIPASATRSQQSITLTLPVTHYFLRITPTVSSSLMHRPSKTVVSCGTTRLHQIPQTGEPDIRRPVYETRVVPGVNAIEVEIIAGPPRGAPKVGSGQEIEFEKFTVFVHLQKT</sequence>
<reference evidence="11 12" key="1">
    <citation type="submission" date="2024-09" db="EMBL/GenBank/DDBJ databases">
        <title>Rethinking Asexuality: The Enigmatic Case of Functional Sexual Genes in Lepraria (Stereocaulaceae).</title>
        <authorList>
            <person name="Doellman M."/>
            <person name="Sun Y."/>
            <person name="Barcenas-Pena A."/>
            <person name="Lumbsch H.T."/>
            <person name="Grewe F."/>
        </authorList>
    </citation>
    <scope>NUCLEOTIDE SEQUENCE [LARGE SCALE GENOMIC DNA]</scope>
    <source>
        <strain evidence="11 12">Mercado 3170</strain>
    </source>
</reference>
<dbReference type="Pfam" id="PF00439">
    <property type="entry name" value="Bromodomain"/>
    <property type="match status" value="2"/>
</dbReference>
<evidence type="ECO:0000256" key="2">
    <source>
        <dbReference type="ARBA" id="ARBA00022737"/>
    </source>
</evidence>
<feature type="compositionally biased region" description="Low complexity" evidence="9">
    <location>
        <begin position="204"/>
        <end position="218"/>
    </location>
</feature>
<evidence type="ECO:0000256" key="9">
    <source>
        <dbReference type="SAM" id="MobiDB-lite"/>
    </source>
</evidence>
<feature type="region of interest" description="Disordered" evidence="9">
    <location>
        <begin position="469"/>
        <end position="527"/>
    </location>
</feature>
<dbReference type="PANTHER" id="PTHR16062:SF19">
    <property type="entry name" value="PROTEIN POLYBROMO-1"/>
    <property type="match status" value="1"/>
</dbReference>
<feature type="region of interest" description="Disordered" evidence="9">
    <location>
        <begin position="172"/>
        <end position="218"/>
    </location>
</feature>
<dbReference type="PROSITE" id="PS50014">
    <property type="entry name" value="BROMODOMAIN_2"/>
    <property type="match status" value="2"/>
</dbReference>